<dbReference type="GO" id="GO:0016787">
    <property type="term" value="F:hydrolase activity"/>
    <property type="evidence" value="ECO:0007669"/>
    <property type="project" value="UniProtKB-KW"/>
</dbReference>
<feature type="domain" description="Serine aminopeptidase S33" evidence="2">
    <location>
        <begin position="74"/>
        <end position="165"/>
    </location>
</feature>
<accession>A0A6V7UJ31</accession>
<dbReference type="InterPro" id="IPR029058">
    <property type="entry name" value="AB_hydrolase_fold"/>
</dbReference>
<gene>
    <name evidence="3" type="ORF">MENT_LOCUS13605</name>
</gene>
<comment type="caution">
    <text evidence="3">The sequence shown here is derived from an EMBL/GenBank/DDBJ whole genome shotgun (WGS) entry which is preliminary data.</text>
</comment>
<dbReference type="AlphaFoldDB" id="A0A6V7UJ31"/>
<organism evidence="3 4">
    <name type="scientific">Meloidogyne enterolobii</name>
    <name type="common">Root-knot nematode worm</name>
    <name type="synonym">Meloidogyne mayaguensis</name>
    <dbReference type="NCBI Taxonomy" id="390850"/>
    <lineage>
        <taxon>Eukaryota</taxon>
        <taxon>Metazoa</taxon>
        <taxon>Ecdysozoa</taxon>
        <taxon>Nematoda</taxon>
        <taxon>Chromadorea</taxon>
        <taxon>Rhabditida</taxon>
        <taxon>Tylenchina</taxon>
        <taxon>Tylenchomorpha</taxon>
        <taxon>Tylenchoidea</taxon>
        <taxon>Meloidogynidae</taxon>
        <taxon>Meloidogyninae</taxon>
        <taxon>Meloidogyne</taxon>
    </lineage>
</organism>
<evidence type="ECO:0000256" key="1">
    <source>
        <dbReference type="ARBA" id="ARBA00022801"/>
    </source>
</evidence>
<keyword evidence="1" id="KW-0378">Hydrolase</keyword>
<evidence type="ECO:0000313" key="3">
    <source>
        <dbReference type="EMBL" id="CAD2159271.1"/>
    </source>
</evidence>
<dbReference type="PANTHER" id="PTHR16138">
    <property type="entry name" value="MYCOPHENOLIC ACID ACYL-GLUCURONIDE ESTERASE, MITOCHONDRIAL"/>
    <property type="match status" value="1"/>
</dbReference>
<dbReference type="Proteomes" id="UP000580250">
    <property type="component" value="Unassembled WGS sequence"/>
</dbReference>
<dbReference type="Pfam" id="PF12146">
    <property type="entry name" value="Hydrolase_4"/>
    <property type="match status" value="1"/>
</dbReference>
<evidence type="ECO:0000313" key="4">
    <source>
        <dbReference type="Proteomes" id="UP000580250"/>
    </source>
</evidence>
<dbReference type="SUPFAM" id="SSF53474">
    <property type="entry name" value="alpha/beta-Hydrolases"/>
    <property type="match status" value="1"/>
</dbReference>
<dbReference type="Gene3D" id="3.40.50.1820">
    <property type="entry name" value="alpha/beta hydrolase"/>
    <property type="match status" value="1"/>
</dbReference>
<dbReference type="InterPro" id="IPR022742">
    <property type="entry name" value="Hydrolase_4"/>
</dbReference>
<dbReference type="OrthoDB" id="408373at2759"/>
<reference evidence="3 4" key="1">
    <citation type="submission" date="2020-08" db="EMBL/GenBank/DDBJ databases">
        <authorList>
            <person name="Koutsovoulos G."/>
            <person name="Danchin GJ E."/>
        </authorList>
    </citation>
    <scope>NUCLEOTIDE SEQUENCE [LARGE SCALE GENOMIC DNA]</scope>
</reference>
<evidence type="ECO:0000259" key="2">
    <source>
        <dbReference type="Pfam" id="PF12146"/>
    </source>
</evidence>
<protein>
    <recommendedName>
        <fullName evidence="2">Serine aminopeptidase S33 domain-containing protein</fullName>
    </recommendedName>
</protein>
<name>A0A6V7UJ31_MELEN</name>
<dbReference type="EMBL" id="CAJEWN010000074">
    <property type="protein sequence ID" value="CAD2159271.1"/>
    <property type="molecule type" value="Genomic_DNA"/>
</dbReference>
<sequence length="285" mass="32816">MKWVYLLSLLNVHKNYLLIYIMDTNTITEPPEFIEIDNEKIATRHRDGNNPDVFWLGGYRSNMLGTKAQAVDEWTKKKNISYTRHDYSGHGESTGKYFEGTISKWLAQSLTVFRRYAKNNRQILIGSSLGGWIALRMVKELNKQPPFPIAGLLLIAPAPDFTKELIEPRLTEADKEQLKTKGYFEEKSPYFETNIWQRETLEDGEKNNLVLTPNFDPNCPVHIIYGLKDDAVPMKLIDKLVSVLPKERVVKTIINDGDHQLSRPEDIEVILRSLDDLININEKAL</sequence>
<dbReference type="InterPro" id="IPR052382">
    <property type="entry name" value="ABHD10_acyl-thioesterase"/>
</dbReference>
<dbReference type="PANTHER" id="PTHR16138:SF7">
    <property type="entry name" value="PALMITOYL-PROTEIN THIOESTERASE ABHD10, MITOCHONDRIAL"/>
    <property type="match status" value="1"/>
</dbReference>
<proteinExistence type="predicted"/>